<keyword evidence="2" id="KW-1185">Reference proteome</keyword>
<gene>
    <name evidence="1" type="ordered locus">Lcho_2709</name>
</gene>
<dbReference type="InterPro" id="IPR040186">
    <property type="entry name" value="Citramalyl-CoA_lyase"/>
</dbReference>
<accession>B1Y8A4</accession>
<dbReference type="GO" id="GO:0047777">
    <property type="term" value="F:(S)-citramalyl-CoA lyase activity"/>
    <property type="evidence" value="ECO:0007669"/>
    <property type="project" value="TreeGrafter"/>
</dbReference>
<dbReference type="RefSeq" id="WP_012347728.1">
    <property type="nucleotide sequence ID" value="NC_010524.1"/>
</dbReference>
<organism evidence="1 2">
    <name type="scientific">Leptothrix cholodnii (strain ATCC 51168 / LMG 8142 / SP-6)</name>
    <name type="common">Leptothrix discophora (strain SP-6)</name>
    <dbReference type="NCBI Taxonomy" id="395495"/>
    <lineage>
        <taxon>Bacteria</taxon>
        <taxon>Pseudomonadati</taxon>
        <taxon>Pseudomonadota</taxon>
        <taxon>Betaproteobacteria</taxon>
        <taxon>Burkholderiales</taxon>
        <taxon>Sphaerotilaceae</taxon>
        <taxon>Leptothrix</taxon>
    </lineage>
</organism>
<dbReference type="HOGENOM" id="CLU_073837_0_0_4"/>
<dbReference type="EMBL" id="CP001013">
    <property type="protein sequence ID" value="ACB34974.1"/>
    <property type="molecule type" value="Genomic_DNA"/>
</dbReference>
<proteinExistence type="predicted"/>
<reference evidence="1 2" key="1">
    <citation type="submission" date="2008-03" db="EMBL/GenBank/DDBJ databases">
        <title>Complete sequence of Leptothrix cholodnii SP-6.</title>
        <authorList>
            <consortium name="US DOE Joint Genome Institute"/>
            <person name="Copeland A."/>
            <person name="Lucas S."/>
            <person name="Lapidus A."/>
            <person name="Glavina del Rio T."/>
            <person name="Dalin E."/>
            <person name="Tice H."/>
            <person name="Bruce D."/>
            <person name="Goodwin L."/>
            <person name="Pitluck S."/>
            <person name="Chertkov O."/>
            <person name="Brettin T."/>
            <person name="Detter J.C."/>
            <person name="Han C."/>
            <person name="Kuske C.R."/>
            <person name="Schmutz J."/>
            <person name="Larimer F."/>
            <person name="Land M."/>
            <person name="Hauser L."/>
            <person name="Kyrpides N."/>
            <person name="Lykidis A."/>
            <person name="Emerson D."/>
            <person name="Richardson P."/>
        </authorList>
    </citation>
    <scope>NUCLEOTIDE SEQUENCE [LARGE SCALE GENOMIC DNA]</scope>
    <source>
        <strain evidence="2">ATCC 51168 / LMG 8142 / SP-6</strain>
    </source>
</reference>
<dbReference type="Gene3D" id="6.10.140.960">
    <property type="match status" value="1"/>
</dbReference>
<dbReference type="GO" id="GO:0106064">
    <property type="term" value="P:regulation of cobalamin metabolic process"/>
    <property type="evidence" value="ECO:0007669"/>
    <property type="project" value="TreeGrafter"/>
</dbReference>
<protein>
    <submittedName>
        <fullName evidence="1">Putative lyase</fullName>
    </submittedName>
</protein>
<dbReference type="Proteomes" id="UP000001693">
    <property type="component" value="Chromosome"/>
</dbReference>
<dbReference type="InterPro" id="IPR040442">
    <property type="entry name" value="Pyrv_kinase-like_dom_sf"/>
</dbReference>
<dbReference type="KEGG" id="lch:Lcho_2709"/>
<keyword evidence="1" id="KW-0456">Lyase</keyword>
<dbReference type="OrthoDB" id="8481499at2"/>
<evidence type="ECO:0000313" key="1">
    <source>
        <dbReference type="EMBL" id="ACB34974.1"/>
    </source>
</evidence>
<evidence type="ECO:0000313" key="2">
    <source>
        <dbReference type="Proteomes" id="UP000001693"/>
    </source>
</evidence>
<dbReference type="SUPFAM" id="SSF51621">
    <property type="entry name" value="Phosphoenolpyruvate/pyruvate domain"/>
    <property type="match status" value="1"/>
</dbReference>
<dbReference type="eggNOG" id="COG2301">
    <property type="taxonomic scope" value="Bacteria"/>
</dbReference>
<dbReference type="PANTHER" id="PTHR11105">
    <property type="entry name" value="CITRATE LYASE SUBUNIT BETA-RELATED"/>
    <property type="match status" value="1"/>
</dbReference>
<dbReference type="STRING" id="395495.Lcho_2709"/>
<dbReference type="Gene3D" id="3.20.20.60">
    <property type="entry name" value="Phosphoenolpyruvate-binding domains"/>
    <property type="match status" value="1"/>
</dbReference>
<dbReference type="InterPro" id="IPR015813">
    <property type="entry name" value="Pyrv/PenolPyrv_kinase-like_dom"/>
</dbReference>
<dbReference type="PANTHER" id="PTHR11105:SF0">
    <property type="entry name" value="CITRAMALYL-COA LYASE, MITOCHONDRIAL"/>
    <property type="match status" value="1"/>
</dbReference>
<sequence>MKSVVATSASDDAAPRVHPRTALFGADETAPALPVCDHYAGVEVRMRKSLEMQGQLGPVFDVTLDAEDGAPVGGELDHIALINELINSPQNLHGRVGARLQAVDHPAFEAMADLLVQGAGQRVAYIMLPKPRGLADLERGVAAIDDAARRHGITRAIPVHALVETHGALREVQALAAHPRIESLSFGLMDFVSEHRGAIPQSGMSVKGQFEHPLVVRAKLEIAAACHGWGKTPSHCVVTEFKHRAALEDAATKACRQLGYTRMWSIHPDQILTIVEAFAPTVAEVDHAIEILLAAQVAQWAPIRHRHAGTDTLHDRASYRYFWHVLERAHRTSVSGGDQLPAEIRKAFFS</sequence>
<name>B1Y8A4_LEPCP</name>
<dbReference type="AlphaFoldDB" id="B1Y8A4"/>